<gene>
    <name evidence="2" type="ORF">Pyn_32590</name>
</gene>
<feature type="region of interest" description="Disordered" evidence="1">
    <location>
        <begin position="86"/>
        <end position="105"/>
    </location>
</feature>
<comment type="caution">
    <text evidence="2">The sequence shown here is derived from an EMBL/GenBank/DDBJ whole genome shotgun (WGS) entry which is preliminary data.</text>
</comment>
<sequence>MIAGSKLRVCYARVPKGMKGRACRRVLKAKGVAEGTKLACRKGCRRQRDAKYTKLACRKAMCLGTGVPKVFRHGAALHDRTSRWTGLNPLHAREQPSLNFQGNKP</sequence>
<dbReference type="Proteomes" id="UP000250321">
    <property type="component" value="Unassembled WGS sequence"/>
</dbReference>
<accession>A0A314Z0W6</accession>
<reference evidence="2 3" key="1">
    <citation type="submission" date="2018-02" db="EMBL/GenBank/DDBJ databases">
        <title>Draft genome of wild Prunus yedoensis var. nudiflora.</title>
        <authorList>
            <person name="Baek S."/>
            <person name="Kim J.-H."/>
            <person name="Choi K."/>
            <person name="Kim G.-B."/>
            <person name="Cho A."/>
            <person name="Jang H."/>
            <person name="Shin C.-H."/>
            <person name="Yu H.-J."/>
            <person name="Mun J.-H."/>
        </authorList>
    </citation>
    <scope>NUCLEOTIDE SEQUENCE [LARGE SCALE GENOMIC DNA]</scope>
    <source>
        <strain evidence="3">cv. Jeju island</strain>
        <tissue evidence="2">Leaf</tissue>
    </source>
</reference>
<evidence type="ECO:0000313" key="2">
    <source>
        <dbReference type="EMBL" id="PQQ12380.1"/>
    </source>
</evidence>
<dbReference type="EMBL" id="PJQY01000358">
    <property type="protein sequence ID" value="PQQ12380.1"/>
    <property type="molecule type" value="Genomic_DNA"/>
</dbReference>
<protein>
    <submittedName>
        <fullName evidence="2">Uncharacterized protein</fullName>
    </submittedName>
</protein>
<evidence type="ECO:0000313" key="3">
    <source>
        <dbReference type="Proteomes" id="UP000250321"/>
    </source>
</evidence>
<keyword evidence="3" id="KW-1185">Reference proteome</keyword>
<dbReference type="AlphaFoldDB" id="A0A314Z0W6"/>
<proteinExistence type="predicted"/>
<name>A0A314Z0W6_PRUYE</name>
<organism evidence="2 3">
    <name type="scientific">Prunus yedoensis var. nudiflora</name>
    <dbReference type="NCBI Taxonomy" id="2094558"/>
    <lineage>
        <taxon>Eukaryota</taxon>
        <taxon>Viridiplantae</taxon>
        <taxon>Streptophyta</taxon>
        <taxon>Embryophyta</taxon>
        <taxon>Tracheophyta</taxon>
        <taxon>Spermatophyta</taxon>
        <taxon>Magnoliopsida</taxon>
        <taxon>eudicotyledons</taxon>
        <taxon>Gunneridae</taxon>
        <taxon>Pentapetalae</taxon>
        <taxon>rosids</taxon>
        <taxon>fabids</taxon>
        <taxon>Rosales</taxon>
        <taxon>Rosaceae</taxon>
        <taxon>Amygdaloideae</taxon>
        <taxon>Amygdaleae</taxon>
        <taxon>Prunus</taxon>
    </lineage>
</organism>
<evidence type="ECO:0000256" key="1">
    <source>
        <dbReference type="SAM" id="MobiDB-lite"/>
    </source>
</evidence>
<feature type="compositionally biased region" description="Polar residues" evidence="1">
    <location>
        <begin position="96"/>
        <end position="105"/>
    </location>
</feature>